<dbReference type="PANTHER" id="PTHR48207:SF3">
    <property type="entry name" value="SUCCINATE--HYDROXYMETHYLGLUTARATE COA-TRANSFERASE"/>
    <property type="match status" value="1"/>
</dbReference>
<evidence type="ECO:0000313" key="2">
    <source>
        <dbReference type="EMBL" id="SSW72177.1"/>
    </source>
</evidence>
<dbReference type="Gene3D" id="3.40.50.10540">
    <property type="entry name" value="Crotonobetainyl-coa:carnitine coa-transferase, domain 1"/>
    <property type="match status" value="1"/>
</dbReference>
<proteinExistence type="predicted"/>
<dbReference type="InterPro" id="IPR023606">
    <property type="entry name" value="CoA-Trfase_III_dom_1_sf"/>
</dbReference>
<dbReference type="SUPFAM" id="SSF89796">
    <property type="entry name" value="CoA-transferase family III (CaiB/BaiF)"/>
    <property type="match status" value="1"/>
</dbReference>
<keyword evidence="5" id="KW-1185">Reference proteome</keyword>
<dbReference type="Proteomes" id="UP001456224">
    <property type="component" value="Chromosome"/>
</dbReference>
<dbReference type="Proteomes" id="UP000289465">
    <property type="component" value="Unassembled WGS sequence"/>
</dbReference>
<dbReference type="OrthoDB" id="5294844at2"/>
<dbReference type="InterPro" id="IPR044855">
    <property type="entry name" value="CoA-Trfase_III_dom3_sf"/>
</dbReference>
<evidence type="ECO:0000256" key="1">
    <source>
        <dbReference type="ARBA" id="ARBA00022679"/>
    </source>
</evidence>
<evidence type="ECO:0000313" key="5">
    <source>
        <dbReference type="Proteomes" id="UP001456224"/>
    </source>
</evidence>
<protein>
    <submittedName>
        <fullName evidence="3">CoA transferase</fullName>
        <ecNumber evidence="3">2.8.3.-</ecNumber>
    </submittedName>
    <submittedName>
        <fullName evidence="2">Succinyl-CoA--L-malate CoA-transferase beta subunit</fullName>
        <ecNumber evidence="2">2.8.3.22</ecNumber>
    </submittedName>
</protein>
<organism evidence="2 4">
    <name type="scientific">Achromobacter veterisilvae</name>
    <dbReference type="NCBI Taxonomy" id="2069367"/>
    <lineage>
        <taxon>Bacteria</taxon>
        <taxon>Pseudomonadati</taxon>
        <taxon>Pseudomonadota</taxon>
        <taxon>Betaproteobacteria</taxon>
        <taxon>Burkholderiales</taxon>
        <taxon>Alcaligenaceae</taxon>
        <taxon>Achromobacter</taxon>
    </lineage>
</organism>
<dbReference type="EC" id="2.8.3.-" evidence="3"/>
<dbReference type="GO" id="GO:0008410">
    <property type="term" value="F:CoA-transferase activity"/>
    <property type="evidence" value="ECO:0007669"/>
    <property type="project" value="TreeGrafter"/>
</dbReference>
<dbReference type="EMBL" id="UFQC01000035">
    <property type="protein sequence ID" value="SSW72177.1"/>
    <property type="molecule type" value="Genomic_DNA"/>
</dbReference>
<evidence type="ECO:0000313" key="4">
    <source>
        <dbReference type="Proteomes" id="UP000289465"/>
    </source>
</evidence>
<evidence type="ECO:0000313" key="3">
    <source>
        <dbReference type="EMBL" id="WXR71292.1"/>
    </source>
</evidence>
<keyword evidence="1 2" id="KW-0808">Transferase</keyword>
<gene>
    <name evidence="2" type="primary">smtB_8</name>
    <name evidence="2" type="ORF">AVE30378_04968</name>
    <name evidence="3" type="ORF">WHX56_16665</name>
</gene>
<dbReference type="Pfam" id="PF02515">
    <property type="entry name" value="CoA_transf_3"/>
    <property type="match status" value="1"/>
</dbReference>
<dbReference type="InterPro" id="IPR050483">
    <property type="entry name" value="CoA-transferase_III_domain"/>
</dbReference>
<dbReference type="InterPro" id="IPR003673">
    <property type="entry name" value="CoA-Trfase_fam_III"/>
</dbReference>
<accession>A0A446CWG8</accession>
<sequence>MSSSPETVPSAEPAAALSRKGPLAGLRVIDAGNMIAGPLAATQMADFGADVIKLELPGSGDSMRHWTPMKEGLSLWWKVIARNKRLITLTLSNPRGQELFRELIREADVLIENYRPGTFERWGLGYDELARINPRLVMVRVSGFGQTGPYARRGGYGTIAEAFSGIPSFTGAPDRPPTLPGFPMADSVASTFAAMAAMFAVYNRDHGNGQGQEIDVSLYEPLFRLVESQVIGFDQLGIVKQRLGNRLAEDSPRNTYQTLDGRWVGISASSQRTFERLAQALGMPELITDPRFVDNASRCEHDTALDEIIAGWFRERDCAAVMALFEEAEVVAGPVLDISDIVRDPHYQARENIVSVPDDDFGQVRMQGVVPRFLDTPGEVRHAGRALGADNREIYQGLLGVSPQEFDALTAQGVI</sequence>
<dbReference type="PANTHER" id="PTHR48207">
    <property type="entry name" value="SUCCINATE--HYDROXYMETHYLGLUTARATE COA-TRANSFERASE"/>
    <property type="match status" value="1"/>
</dbReference>
<dbReference type="EC" id="2.8.3.22" evidence="2"/>
<reference evidence="3 5" key="2">
    <citation type="submission" date="2024-03" db="EMBL/GenBank/DDBJ databases">
        <title>Reference genomes for the five species model microbial community.</title>
        <authorList>
            <person name="Padfield D."/>
        </authorList>
    </citation>
    <scope>NUCLEOTIDE SEQUENCE [LARGE SCALE GENOMIC DNA]</scope>
    <source>
        <strain evidence="3 5">AB1</strain>
    </source>
</reference>
<dbReference type="Gene3D" id="3.30.1540.10">
    <property type="entry name" value="formyl-coa transferase, domain 3"/>
    <property type="match status" value="1"/>
</dbReference>
<name>A0A446CWG8_9BURK</name>
<reference evidence="2 4" key="1">
    <citation type="submission" date="2018-07" db="EMBL/GenBank/DDBJ databases">
        <authorList>
            <person name="Peeters C."/>
        </authorList>
    </citation>
    <scope>NUCLEOTIDE SEQUENCE [LARGE SCALE GENOMIC DNA]</scope>
    <source>
        <strain evidence="2 4">LMG 30378</strain>
    </source>
</reference>
<dbReference type="AlphaFoldDB" id="A0A446CWG8"/>
<dbReference type="EMBL" id="CP148753">
    <property type="protein sequence ID" value="WXR71292.1"/>
    <property type="molecule type" value="Genomic_DNA"/>
</dbReference>
<dbReference type="RefSeq" id="WP_129244749.1">
    <property type="nucleotide sequence ID" value="NZ_CP148753.1"/>
</dbReference>